<evidence type="ECO:0000313" key="3">
    <source>
        <dbReference type="Proteomes" id="UP001597251"/>
    </source>
</evidence>
<reference evidence="3" key="1">
    <citation type="journal article" date="2019" name="Int. J. Syst. Evol. Microbiol.">
        <title>The Global Catalogue of Microorganisms (GCM) 10K type strain sequencing project: providing services to taxonomists for standard genome sequencing and annotation.</title>
        <authorList>
            <consortium name="The Broad Institute Genomics Platform"/>
            <consortium name="The Broad Institute Genome Sequencing Center for Infectious Disease"/>
            <person name="Wu L."/>
            <person name="Ma J."/>
        </authorList>
    </citation>
    <scope>NUCLEOTIDE SEQUENCE [LARGE SCALE GENOMIC DNA]</scope>
    <source>
        <strain evidence="3">CCM 8936</strain>
    </source>
</reference>
<sequence>MRKSIKYAGIAAATLLAVAPIAAPVFNLDPTTVKADTTPSDDEIKTAINDLASTLQSKAYKNDASDPFPNLTYDNANPGEHVSGTFSADPSFSGGAGATAAAFINDTASNYSSYILHGMDTSSLTSADKDVLSNNNVAGNIKVVTQVEDSNGNLISIPNGSLSPEFFNFLDTIKNIRDNGGALKLTTTISYKDVNKAVKYTLTNKKIVSANVDQVKDAVKDFEGQLHDVTLKNGNNRNLAADMLYNYPATLTGFSSQRVFRGFYNDPAGQNAKFSSYDLFKSLASLGVSLGDISATSQKAFLDNNINIVVTAKDQNGKVIDTTKSLNDITTDIKQGFKLDFSFQYPDTNGNIQTIDDNKEVTFAPEPELTNVKATYDDAIHVKDGSQVSDASDPNFTFEDSNGTKTPISSTLYESAFYANSDDAWNEIVTNSGNNQIDVGDKFDASKGTEYYQIMKASFSGLEFNSPIRTFMNNWVEDSNWSEGEPVTYKLNINGKTMPQFENSANPNDPTQTYVNSQMILYIRKVIVDKTASNNSGSNSAVQSISGIVTTHTDKDHYALYNDKNDKVDNRALINDSSWQVDGVRNINGVKQYRVSAHEWVNASDVDFIENGEVVEGMTVKKLNTPKEINLATNHKIYNLQNSKQKVSSVRALAGGTSWLVDKIGTDVHGGIYYGVSTDEFVKASDGVNVVK</sequence>
<evidence type="ECO:0000313" key="2">
    <source>
        <dbReference type="EMBL" id="MFD1418345.1"/>
    </source>
</evidence>
<organism evidence="2 3">
    <name type="scientific">Companilactobacillus keshanensis</name>
    <dbReference type="NCBI Taxonomy" id="2486003"/>
    <lineage>
        <taxon>Bacteria</taxon>
        <taxon>Bacillati</taxon>
        <taxon>Bacillota</taxon>
        <taxon>Bacilli</taxon>
        <taxon>Lactobacillales</taxon>
        <taxon>Lactobacillaceae</taxon>
        <taxon>Companilactobacillus</taxon>
    </lineage>
</organism>
<keyword evidence="3" id="KW-1185">Reference proteome</keyword>
<name>A0ABW4BUC4_9LACO</name>
<accession>A0ABW4BUC4</accession>
<evidence type="ECO:0000256" key="1">
    <source>
        <dbReference type="SAM" id="SignalP"/>
    </source>
</evidence>
<evidence type="ECO:0008006" key="4">
    <source>
        <dbReference type="Google" id="ProtNLM"/>
    </source>
</evidence>
<gene>
    <name evidence="2" type="ORF">ACFQ42_06305</name>
</gene>
<feature type="signal peptide" evidence="1">
    <location>
        <begin position="1"/>
        <end position="22"/>
    </location>
</feature>
<feature type="chain" id="PRO_5046793743" description="Surface layer protein A domain-containing protein" evidence="1">
    <location>
        <begin position="23"/>
        <end position="692"/>
    </location>
</feature>
<comment type="caution">
    <text evidence="2">The sequence shown here is derived from an EMBL/GenBank/DDBJ whole genome shotgun (WGS) entry which is preliminary data.</text>
</comment>
<proteinExistence type="predicted"/>
<protein>
    <recommendedName>
        <fullName evidence="4">Surface layer protein A domain-containing protein</fullName>
    </recommendedName>
</protein>
<dbReference type="Proteomes" id="UP001597251">
    <property type="component" value="Unassembled WGS sequence"/>
</dbReference>
<dbReference type="RefSeq" id="WP_125677378.1">
    <property type="nucleotide sequence ID" value="NZ_JBHTOI010000039.1"/>
</dbReference>
<dbReference type="EMBL" id="JBHTOI010000039">
    <property type="protein sequence ID" value="MFD1418345.1"/>
    <property type="molecule type" value="Genomic_DNA"/>
</dbReference>
<keyword evidence="1" id="KW-0732">Signal</keyword>